<keyword evidence="2" id="KW-1185">Reference proteome</keyword>
<organism evidence="1 2">
    <name type="scientific">Solanum commersonii</name>
    <name type="common">Commerson's wild potato</name>
    <name type="synonym">Commerson's nightshade</name>
    <dbReference type="NCBI Taxonomy" id="4109"/>
    <lineage>
        <taxon>Eukaryota</taxon>
        <taxon>Viridiplantae</taxon>
        <taxon>Streptophyta</taxon>
        <taxon>Embryophyta</taxon>
        <taxon>Tracheophyta</taxon>
        <taxon>Spermatophyta</taxon>
        <taxon>Magnoliopsida</taxon>
        <taxon>eudicotyledons</taxon>
        <taxon>Gunneridae</taxon>
        <taxon>Pentapetalae</taxon>
        <taxon>asterids</taxon>
        <taxon>lamiids</taxon>
        <taxon>Solanales</taxon>
        <taxon>Solanaceae</taxon>
        <taxon>Solanoideae</taxon>
        <taxon>Solaneae</taxon>
        <taxon>Solanum</taxon>
    </lineage>
</organism>
<proteinExistence type="predicted"/>
<evidence type="ECO:0000313" key="1">
    <source>
        <dbReference type="EMBL" id="KAG5595380.1"/>
    </source>
</evidence>
<sequence>VENYTNLHLVGCLDGKKPQVPSELEQQYPEDEDEVLSFVSFLKRTQFAPPFLYCMYLCINPQKLYRTQQVYEGSDEVTKLGCLRDPNCHLPREQQRYGGWVEREMADLVVVPT</sequence>
<evidence type="ECO:0000313" key="2">
    <source>
        <dbReference type="Proteomes" id="UP000824120"/>
    </source>
</evidence>
<feature type="non-terminal residue" evidence="1">
    <location>
        <position position="113"/>
    </location>
</feature>
<protein>
    <submittedName>
        <fullName evidence="1">Uncharacterized protein</fullName>
    </submittedName>
</protein>
<dbReference type="AlphaFoldDB" id="A0A9J5Y7Y2"/>
<reference evidence="1 2" key="1">
    <citation type="submission" date="2020-09" db="EMBL/GenBank/DDBJ databases">
        <title>De no assembly of potato wild relative species, Solanum commersonii.</title>
        <authorList>
            <person name="Cho K."/>
        </authorList>
    </citation>
    <scope>NUCLEOTIDE SEQUENCE [LARGE SCALE GENOMIC DNA]</scope>
    <source>
        <strain evidence="1">LZ3.2</strain>
        <tissue evidence="1">Leaf</tissue>
    </source>
</reference>
<dbReference type="EMBL" id="JACXVP010000007">
    <property type="protein sequence ID" value="KAG5595380.1"/>
    <property type="molecule type" value="Genomic_DNA"/>
</dbReference>
<accession>A0A9J5Y7Y2</accession>
<gene>
    <name evidence="1" type="ORF">H5410_036612</name>
</gene>
<comment type="caution">
    <text evidence="1">The sequence shown here is derived from an EMBL/GenBank/DDBJ whole genome shotgun (WGS) entry which is preliminary data.</text>
</comment>
<dbReference type="Proteomes" id="UP000824120">
    <property type="component" value="Chromosome 7"/>
</dbReference>
<name>A0A9J5Y7Y2_SOLCO</name>